<keyword evidence="4" id="KW-1185">Reference proteome</keyword>
<evidence type="ECO:0000259" key="2">
    <source>
        <dbReference type="PROSITE" id="PS50994"/>
    </source>
</evidence>
<dbReference type="InterPro" id="IPR036397">
    <property type="entry name" value="RNaseH_sf"/>
</dbReference>
<protein>
    <submittedName>
        <fullName evidence="3">Putative transposase</fullName>
    </submittedName>
</protein>
<dbReference type="RefSeq" id="WP_184030492.1">
    <property type="nucleotide sequence ID" value="NZ_JACHFN010000011.1"/>
</dbReference>
<dbReference type="InterPro" id="IPR001584">
    <property type="entry name" value="Integrase_cat-core"/>
</dbReference>
<feature type="region of interest" description="Disordered" evidence="1">
    <location>
        <begin position="567"/>
        <end position="614"/>
    </location>
</feature>
<dbReference type="Gene3D" id="3.30.420.10">
    <property type="entry name" value="Ribonuclease H-like superfamily/Ribonuclease H"/>
    <property type="match status" value="1"/>
</dbReference>
<name>A0A7W8GHF6_9DEIO</name>
<dbReference type="Proteomes" id="UP000525389">
    <property type="component" value="Unassembled WGS sequence"/>
</dbReference>
<dbReference type="PROSITE" id="PS50994">
    <property type="entry name" value="INTEGRASE"/>
    <property type="match status" value="1"/>
</dbReference>
<dbReference type="InterPro" id="IPR015378">
    <property type="entry name" value="Transposase-like_Mu_C"/>
</dbReference>
<evidence type="ECO:0000313" key="3">
    <source>
        <dbReference type="EMBL" id="MBB5235394.1"/>
    </source>
</evidence>
<sequence length="629" mass="72206">MTDPVENVLQPGLVVQHRRQRHVIVSILDLETVLLRNLESGGIVRVAVRDLDPQRPFTHLEKRPLDLTMVEEEPWKAATTRYNTIEPLLALPKGARTQARVAERAAAAGVHPATIYRWIDAFEQSGKLSALLPKERRDKGSYKIDTATEAIVQEVIDELYLTRQRRGVRTVVREIERRCRERGLMVPHYNTVRKRVQDRSAYIVTERRLGKKAAEDRYGTDTKPFPGADYPLSVVQMDHVELDLELVDDLEGRPIGKAWLTLMICVRTRMIPGFYLTLDDPNAFSVGMCVANAILPKDDLLAKYGVDAQWPIQGFPRMIHTDNAREFHSAALERACAEYGFSQDYRPRGQPKFGGHVERLAKTFNDMLHEEPGTTFGSPARRGDYDAAKQAVYTLDRLEEWVVKLIKIYHGTYHTGIQTTPLQRYLDDVRGDDTRPGIGIHVPNVDPHRLRLDFMPFFERTVQSHGVQFETVRYYHDVLRPWVGAPDPKHVKRARKLLFRYDPRDMSRVFFYDPELREYFPIPYRDTSFPALSKWEIREAKRHAVARGKAAVDTEALFAAHADLQRTRDTATKETKARRRSAQRKRLVKPVVPDEYFQREAPSVGDPSSSSEAKKSLVYVPGFEEVDFA</sequence>
<evidence type="ECO:0000256" key="1">
    <source>
        <dbReference type="SAM" id="MobiDB-lite"/>
    </source>
</evidence>
<dbReference type="GO" id="GO:0015074">
    <property type="term" value="P:DNA integration"/>
    <property type="evidence" value="ECO:0007669"/>
    <property type="project" value="InterPro"/>
</dbReference>
<dbReference type="GO" id="GO:0003676">
    <property type="term" value="F:nucleic acid binding"/>
    <property type="evidence" value="ECO:0007669"/>
    <property type="project" value="InterPro"/>
</dbReference>
<dbReference type="Pfam" id="PF13551">
    <property type="entry name" value="HTH_29"/>
    <property type="match status" value="1"/>
</dbReference>
<feature type="domain" description="Integrase catalytic" evidence="2">
    <location>
        <begin position="227"/>
        <end position="429"/>
    </location>
</feature>
<gene>
    <name evidence="3" type="ORF">HNQ09_002848</name>
</gene>
<dbReference type="SUPFAM" id="SSF53098">
    <property type="entry name" value="Ribonuclease H-like"/>
    <property type="match status" value="1"/>
</dbReference>
<dbReference type="Gene3D" id="1.10.10.60">
    <property type="entry name" value="Homeodomain-like"/>
    <property type="match status" value="1"/>
</dbReference>
<proteinExistence type="predicted"/>
<feature type="compositionally biased region" description="Basic residues" evidence="1">
    <location>
        <begin position="576"/>
        <end position="588"/>
    </location>
</feature>
<accession>A0A7W8GHF6</accession>
<reference evidence="3 4" key="1">
    <citation type="submission" date="2020-08" db="EMBL/GenBank/DDBJ databases">
        <title>Genomic Encyclopedia of Type Strains, Phase IV (KMG-IV): sequencing the most valuable type-strain genomes for metagenomic binning, comparative biology and taxonomic classification.</title>
        <authorList>
            <person name="Goeker M."/>
        </authorList>
    </citation>
    <scope>NUCLEOTIDE SEQUENCE [LARGE SCALE GENOMIC DNA]</scope>
    <source>
        <strain evidence="3 4">DSM 101791</strain>
    </source>
</reference>
<dbReference type="AlphaFoldDB" id="A0A7W8GHF6"/>
<evidence type="ECO:0000313" key="4">
    <source>
        <dbReference type="Proteomes" id="UP000525389"/>
    </source>
</evidence>
<dbReference type="InterPro" id="IPR012337">
    <property type="entry name" value="RNaseH-like_sf"/>
</dbReference>
<comment type="caution">
    <text evidence="3">The sequence shown here is derived from an EMBL/GenBank/DDBJ whole genome shotgun (WGS) entry which is preliminary data.</text>
</comment>
<dbReference type="EMBL" id="JACHFN010000011">
    <property type="protein sequence ID" value="MBB5235394.1"/>
    <property type="molecule type" value="Genomic_DNA"/>
</dbReference>
<organism evidence="3 4">
    <name type="scientific">Deinococcus budaensis</name>
    <dbReference type="NCBI Taxonomy" id="1665626"/>
    <lineage>
        <taxon>Bacteria</taxon>
        <taxon>Thermotogati</taxon>
        <taxon>Deinococcota</taxon>
        <taxon>Deinococci</taxon>
        <taxon>Deinococcales</taxon>
        <taxon>Deinococcaceae</taxon>
        <taxon>Deinococcus</taxon>
    </lineage>
</organism>
<dbReference type="Pfam" id="PF09299">
    <property type="entry name" value="Mu-transpos_C"/>
    <property type="match status" value="1"/>
</dbReference>